<gene>
    <name evidence="2" type="ORF">GPUH_LOCUS19820</name>
</gene>
<protein>
    <submittedName>
        <fullName evidence="2 4">Uncharacterized protein</fullName>
    </submittedName>
</protein>
<evidence type="ECO:0000313" key="4">
    <source>
        <dbReference type="WBParaSite" id="GPUH_0001984501-mRNA-1"/>
    </source>
</evidence>
<dbReference type="AlphaFoldDB" id="A0A183EFS9"/>
<dbReference type="WBParaSite" id="GPUH_0001984501-mRNA-1">
    <property type="protein sequence ID" value="GPUH_0001984501-mRNA-1"/>
    <property type="gene ID" value="GPUH_0001984501"/>
</dbReference>
<feature type="region of interest" description="Disordered" evidence="1">
    <location>
        <begin position="92"/>
        <end position="127"/>
    </location>
</feature>
<accession>A0A183EFS9</accession>
<evidence type="ECO:0000313" key="2">
    <source>
        <dbReference type="EMBL" id="VDN34654.1"/>
    </source>
</evidence>
<keyword evidence="3" id="KW-1185">Reference proteome</keyword>
<dbReference type="Proteomes" id="UP000271098">
    <property type="component" value="Unassembled WGS sequence"/>
</dbReference>
<name>A0A183EFS9_9BILA</name>
<feature type="region of interest" description="Disordered" evidence="1">
    <location>
        <begin position="1"/>
        <end position="75"/>
    </location>
</feature>
<feature type="compositionally biased region" description="Basic and acidic residues" evidence="1">
    <location>
        <begin position="113"/>
        <end position="123"/>
    </location>
</feature>
<dbReference type="EMBL" id="UYRT01089209">
    <property type="protein sequence ID" value="VDN34654.1"/>
    <property type="molecule type" value="Genomic_DNA"/>
</dbReference>
<feature type="compositionally biased region" description="Polar residues" evidence="1">
    <location>
        <begin position="37"/>
        <end position="55"/>
    </location>
</feature>
<reference evidence="2 3" key="2">
    <citation type="submission" date="2018-11" db="EMBL/GenBank/DDBJ databases">
        <authorList>
            <consortium name="Pathogen Informatics"/>
        </authorList>
    </citation>
    <scope>NUCLEOTIDE SEQUENCE [LARGE SCALE GENOMIC DNA]</scope>
</reference>
<reference evidence="4" key="1">
    <citation type="submission" date="2016-06" db="UniProtKB">
        <authorList>
            <consortium name="WormBaseParasite"/>
        </authorList>
    </citation>
    <scope>IDENTIFICATION</scope>
</reference>
<organism evidence="4">
    <name type="scientific">Gongylonema pulchrum</name>
    <dbReference type="NCBI Taxonomy" id="637853"/>
    <lineage>
        <taxon>Eukaryota</taxon>
        <taxon>Metazoa</taxon>
        <taxon>Ecdysozoa</taxon>
        <taxon>Nematoda</taxon>
        <taxon>Chromadorea</taxon>
        <taxon>Rhabditida</taxon>
        <taxon>Spirurina</taxon>
        <taxon>Spiruromorpha</taxon>
        <taxon>Spiruroidea</taxon>
        <taxon>Gongylonematidae</taxon>
        <taxon>Gongylonema</taxon>
    </lineage>
</organism>
<evidence type="ECO:0000313" key="3">
    <source>
        <dbReference type="Proteomes" id="UP000271098"/>
    </source>
</evidence>
<proteinExistence type="predicted"/>
<feature type="compositionally biased region" description="Basic and acidic residues" evidence="1">
    <location>
        <begin position="92"/>
        <end position="103"/>
    </location>
</feature>
<evidence type="ECO:0000256" key="1">
    <source>
        <dbReference type="SAM" id="MobiDB-lite"/>
    </source>
</evidence>
<sequence length="151" mass="17131">MLPNTECGESFMSYSSNIDSDEDEDRLQIVADEAITFPSTSSAPERQQAPQQSNQAKEKISKPTAAKKQTSEVKSELYRKMHKRIAVQTLRMKELGRLKKPEQEESDQSPKVCEQRVKVEKPSRSIPQKRSAILLPQSPVVLAKRPRVCYS</sequence>